<dbReference type="Pfam" id="PF15572">
    <property type="entry name" value="Imm45"/>
    <property type="match status" value="1"/>
</dbReference>
<dbReference type="Proteomes" id="UP000258127">
    <property type="component" value="Chromosome"/>
</dbReference>
<gene>
    <name evidence="2" type="ORF">DZC75_07125</name>
</gene>
<dbReference type="RefSeq" id="WP_116887891.1">
    <property type="nucleotide sequence ID" value="NZ_CP031641.1"/>
</dbReference>
<evidence type="ECO:0000313" key="3">
    <source>
        <dbReference type="Proteomes" id="UP000258127"/>
    </source>
</evidence>
<protein>
    <recommendedName>
        <fullName evidence="1">Immunity protein 45 domain-containing protein</fullName>
    </recommendedName>
</protein>
<reference evidence="2 3" key="1">
    <citation type="submission" date="2018-08" db="EMBL/GenBank/DDBJ databases">
        <authorList>
            <person name="Lee Y."/>
            <person name="Kakembo D."/>
        </authorList>
    </citation>
    <scope>NUCLEOTIDE SEQUENCE [LARGE SCALE GENOMIC DNA]</scope>
    <source>
        <strain evidence="2 3">JBCS1880</strain>
    </source>
</reference>
<organism evidence="2 3">
    <name type="scientific">Pseudomonas parafulva</name>
    <dbReference type="NCBI Taxonomy" id="157782"/>
    <lineage>
        <taxon>Bacteria</taxon>
        <taxon>Pseudomonadati</taxon>
        <taxon>Pseudomonadota</taxon>
        <taxon>Gammaproteobacteria</taxon>
        <taxon>Pseudomonadales</taxon>
        <taxon>Pseudomonadaceae</taxon>
        <taxon>Pseudomonas</taxon>
    </lineage>
</organism>
<sequence>MRLVDFEGSAFFRGNVFRVRGSYPYEDRVDFMIFETQVELSRYGLIVTSGYKAGLVVVHLPDECLCLNGGVDKEWLVSNWANWVYPDCDVSEVFFLEGYVAV</sequence>
<dbReference type="EMBL" id="CP031641">
    <property type="protein sequence ID" value="AXO87794.1"/>
    <property type="molecule type" value="Genomic_DNA"/>
</dbReference>
<dbReference type="InterPro" id="IPR029077">
    <property type="entry name" value="Imm45"/>
</dbReference>
<evidence type="ECO:0000313" key="2">
    <source>
        <dbReference type="EMBL" id="AXO87794.1"/>
    </source>
</evidence>
<feature type="domain" description="Immunity protein 45" evidence="1">
    <location>
        <begin position="3"/>
        <end position="94"/>
    </location>
</feature>
<keyword evidence="3" id="KW-1185">Reference proteome</keyword>
<dbReference type="AlphaFoldDB" id="A0AAI8PAN1"/>
<accession>A0AAI8PAN1</accession>
<name>A0AAI8PAN1_9PSED</name>
<proteinExistence type="predicted"/>
<evidence type="ECO:0000259" key="1">
    <source>
        <dbReference type="Pfam" id="PF15572"/>
    </source>
</evidence>